<organism evidence="1 2">
    <name type="scientific">Tenacibaculum polynesiense</name>
    <dbReference type="NCBI Taxonomy" id="3137857"/>
    <lineage>
        <taxon>Bacteria</taxon>
        <taxon>Pseudomonadati</taxon>
        <taxon>Bacteroidota</taxon>
        <taxon>Flavobacteriia</taxon>
        <taxon>Flavobacteriales</taxon>
        <taxon>Flavobacteriaceae</taxon>
        <taxon>Tenacibaculum</taxon>
    </lineage>
</organism>
<name>A0ABP1EW20_9FLAO</name>
<accession>A0ABP1EW20</accession>
<dbReference type="RefSeq" id="WP_348715207.1">
    <property type="nucleotide sequence ID" value="NZ_CAXJIO010000010.1"/>
</dbReference>
<comment type="caution">
    <text evidence="1">The sequence shown here is derived from an EMBL/GenBank/DDBJ whole genome shotgun (WGS) entry which is preliminary data.</text>
</comment>
<dbReference type="Proteomes" id="UP001497527">
    <property type="component" value="Unassembled WGS sequence"/>
</dbReference>
<evidence type="ECO:0000313" key="2">
    <source>
        <dbReference type="Proteomes" id="UP001497527"/>
    </source>
</evidence>
<gene>
    <name evidence="1" type="ORF">T190423A01A_10198</name>
</gene>
<reference evidence="1 2" key="1">
    <citation type="submission" date="2024-05" db="EMBL/GenBank/DDBJ databases">
        <authorList>
            <person name="Duchaud E."/>
        </authorList>
    </citation>
    <scope>NUCLEOTIDE SEQUENCE [LARGE SCALE GENOMIC DNA]</scope>
    <source>
        <strain evidence="1">Ena-SAMPLE-TAB-13-05-2024-13:56:06:370-140308</strain>
    </source>
</reference>
<evidence type="ECO:0000313" key="1">
    <source>
        <dbReference type="EMBL" id="CAL2101635.1"/>
    </source>
</evidence>
<protein>
    <submittedName>
        <fullName evidence="1">Uncharacterized protein</fullName>
    </submittedName>
</protein>
<proteinExistence type="predicted"/>
<keyword evidence="2" id="KW-1185">Reference proteome</keyword>
<sequence length="140" mass="16653">MENNINTHYTFSDTEFSQQLANCNLNPKLFNHEAHLRLGWILINKLGLKKAEEEVEKQLLNFGKYNGVQDLYNRTVTIVAMRAIDHFMKRSKTKKFKEFINENSRLQTNFKDLIMKHYSYNIFESEEAKSIFKEPDLKPF</sequence>
<dbReference type="EMBL" id="CAXJIO010000010">
    <property type="protein sequence ID" value="CAL2101635.1"/>
    <property type="molecule type" value="Genomic_DNA"/>
</dbReference>